<comment type="caution">
    <text evidence="9">The sequence shown here is derived from an EMBL/GenBank/DDBJ whole genome shotgun (WGS) entry which is preliminary data.</text>
</comment>
<proteinExistence type="inferred from homology"/>
<keyword evidence="10" id="KW-1185">Reference proteome</keyword>
<reference evidence="9 10" key="1">
    <citation type="submission" date="2023-07" db="EMBL/GenBank/DDBJ databases">
        <title>Sequencing the genomes of 1000 actinobacteria strains.</title>
        <authorList>
            <person name="Klenk H.-P."/>
        </authorList>
    </citation>
    <scope>NUCLEOTIDE SEQUENCE [LARGE SCALE GENOMIC DNA]</scope>
    <source>
        <strain evidence="9 10">GD13</strain>
    </source>
</reference>
<evidence type="ECO:0000256" key="5">
    <source>
        <dbReference type="ARBA" id="ARBA00022944"/>
    </source>
</evidence>
<dbReference type="Pfam" id="PF00535">
    <property type="entry name" value="Glycos_transf_2"/>
    <property type="match status" value="1"/>
</dbReference>
<dbReference type="CDD" id="cd00761">
    <property type="entry name" value="Glyco_tranf_GTA_type"/>
    <property type="match status" value="1"/>
</dbReference>
<evidence type="ECO:0000256" key="2">
    <source>
        <dbReference type="ARBA" id="ARBA00010488"/>
    </source>
</evidence>
<evidence type="ECO:0000256" key="6">
    <source>
        <dbReference type="ARBA" id="ARBA00023136"/>
    </source>
</evidence>
<dbReference type="Pfam" id="PF04464">
    <property type="entry name" value="Glyphos_transf"/>
    <property type="match status" value="1"/>
</dbReference>
<evidence type="ECO:0000256" key="1">
    <source>
        <dbReference type="ARBA" id="ARBA00004202"/>
    </source>
</evidence>
<keyword evidence="5" id="KW-0777">Teichoic acid biosynthesis</keyword>
<accession>A0ABT9NKC7</accession>
<dbReference type="Gene3D" id="3.40.50.11820">
    <property type="match status" value="1"/>
</dbReference>
<feature type="region of interest" description="Disordered" evidence="7">
    <location>
        <begin position="650"/>
        <end position="669"/>
    </location>
</feature>
<dbReference type="PANTHER" id="PTHR37316:SF3">
    <property type="entry name" value="TEICHOIC ACID GLYCEROL-PHOSPHATE TRANSFERASE"/>
    <property type="match status" value="1"/>
</dbReference>
<gene>
    <name evidence="9" type="ORF">J2S59_000676</name>
</gene>
<dbReference type="RefSeq" id="WP_068124383.1">
    <property type="nucleotide sequence ID" value="NZ_CCXJ01000710.1"/>
</dbReference>
<dbReference type="EMBL" id="JAUSQM010000001">
    <property type="protein sequence ID" value="MDP9820867.1"/>
    <property type="molecule type" value="Genomic_DNA"/>
</dbReference>
<evidence type="ECO:0000256" key="7">
    <source>
        <dbReference type="SAM" id="MobiDB-lite"/>
    </source>
</evidence>
<dbReference type="Gene3D" id="3.90.550.10">
    <property type="entry name" value="Spore Coat Polysaccharide Biosynthesis Protein SpsA, Chain A"/>
    <property type="match status" value="1"/>
</dbReference>
<evidence type="ECO:0000313" key="10">
    <source>
        <dbReference type="Proteomes" id="UP001240447"/>
    </source>
</evidence>
<dbReference type="InterPro" id="IPR029044">
    <property type="entry name" value="Nucleotide-diphossugar_trans"/>
</dbReference>
<dbReference type="GO" id="GO:0047355">
    <property type="term" value="F:CDP-glycerol glycerophosphotransferase activity"/>
    <property type="evidence" value="ECO:0007669"/>
    <property type="project" value="UniProtKB-EC"/>
</dbReference>
<dbReference type="InterPro" id="IPR007554">
    <property type="entry name" value="Glycerophosphate_synth"/>
</dbReference>
<organism evidence="9 10">
    <name type="scientific">Nocardioides massiliensis</name>
    <dbReference type="NCBI Taxonomy" id="1325935"/>
    <lineage>
        <taxon>Bacteria</taxon>
        <taxon>Bacillati</taxon>
        <taxon>Actinomycetota</taxon>
        <taxon>Actinomycetes</taxon>
        <taxon>Propionibacteriales</taxon>
        <taxon>Nocardioidaceae</taxon>
        <taxon>Nocardioides</taxon>
    </lineage>
</organism>
<dbReference type="PANTHER" id="PTHR37316">
    <property type="entry name" value="TEICHOIC ACID GLYCEROL-PHOSPHATE PRIMASE"/>
    <property type="match status" value="1"/>
</dbReference>
<evidence type="ECO:0000256" key="3">
    <source>
        <dbReference type="ARBA" id="ARBA00022475"/>
    </source>
</evidence>
<protein>
    <submittedName>
        <fullName evidence="9">CDP-glycerol glycerophosphotransferase</fullName>
        <ecNumber evidence="9">2.7.8.12</ecNumber>
    </submittedName>
</protein>
<comment type="subcellular location">
    <subcellularLocation>
        <location evidence="1">Cell membrane</location>
        <topology evidence="1">Peripheral membrane protein</topology>
    </subcellularLocation>
</comment>
<dbReference type="Gene3D" id="3.40.50.12580">
    <property type="match status" value="1"/>
</dbReference>
<evidence type="ECO:0000259" key="8">
    <source>
        <dbReference type="Pfam" id="PF00535"/>
    </source>
</evidence>
<dbReference type="InterPro" id="IPR043149">
    <property type="entry name" value="TagF_N"/>
</dbReference>
<dbReference type="InterPro" id="IPR051612">
    <property type="entry name" value="Teichoic_Acid_Biosynth"/>
</dbReference>
<dbReference type="InterPro" id="IPR043148">
    <property type="entry name" value="TagF_C"/>
</dbReference>
<dbReference type="EC" id="2.7.8.12" evidence="9"/>
<sequence length="1201" mass="132077">MSQTTPGAARRRPGGRLIERTPPRVRRVAGRVRRAVLARGRAATAVADTPAQPRGKRPVLSVVIPVYNVAEYLPACLDSALGQTLRNLEIIAVDDGSTDESLEILRAYEARDPRVRVLTQVNAGQGIARNTGVDIARGEFLTFLDSDDTVPPAAYATMVKTLRQTGSDFVVGSARRFSNDRFHPTGWARTVHLADRLGTTIDEFPAAMQDIIACNRMFRAAFWREAIGGFRGHIAYEDHVPMLAAYVRAERFDILAKVTYNWRIREDRTSTGQQKHNLENLLDRIAVKEEAYEMLVAEASEVVYDAWVARAIEVDFPAFISHALAGAEMYRNVLSAAYRTFFSRASDAALAEVRFVQKLRGWLIGQSRWDDLAAADGFFRLNGTLPPTVVRDGRVLPSVPADATFLDEVPARIQELSTYETGFEGVVRRITWLPDGQLELTGWAMPRSIDLSDRMPDLQLWWEEVTTGERRPLEPRQSIDPAPTRWSPHLNAAYDGAYFTVRSTVGDLAPGTWALRVRVEVDGVVRTGAIHTRVRASSAAVPRARAFGPEETGSDVHLVTPGIDFTHGLGVVVEAVDLVVTALSVDGDTLRGTLSGAAAPRVTAVVATAGDHKITGTPQPDGTFALTLPVGEHARRWKVRALVDGARLPLRPAPGTDSDDGSWPGGGQWGAGTLAWTTSPAGALRLTTDTPRCEVLAAELTAEGFQVTIRHAGVDLASARLVAGPVTLRLLDHSELGPDTARLVLDRDHAVLGGPRLPAPVGRYVLCLDAVDGSAVHAHAGPRLAGTLPRRVRDDRLSLRYGVRPNGELVHEVRVPLRADEEGAAKQHRLRQHHRTADLEPRDAVLFQCYLGEFATDSQAALDRALAVRRPDLVRYWGVRDHATAVPEGSVPIVIGSREWHDILGSARYLCNNIDFPGFFTKRPHQCYLQTFHGYPFKSMGRSFWAGKGWGPERIAQELARRNAEYDAIVVPSERAADFYRNEYDYAGRVLATGYPRSDFIVNADRDRVRSDVLARLGVDPATTVVLYAPTYRDHLTTRTYAAKLFDELDLTALTAQLGPRVTILLRGHNNNQRELDRVLSIPQVVDVTDYPEINELTVAADVAVLDYSSLRFDWALTGRPAVYFVPDVESYFAQRPPLFPYAGTAPGPWATSTDEVAAALADVPGLQAQYGAEIATFNAEFNKLHDGHATERVIDAFFTD</sequence>
<comment type="similarity">
    <text evidence="2">Belongs to the CDP-glycerol glycerophosphotransferase family.</text>
</comment>
<dbReference type="InterPro" id="IPR001173">
    <property type="entry name" value="Glyco_trans_2-like"/>
</dbReference>
<dbReference type="Proteomes" id="UP001240447">
    <property type="component" value="Unassembled WGS sequence"/>
</dbReference>
<dbReference type="SUPFAM" id="SSF53448">
    <property type="entry name" value="Nucleotide-diphospho-sugar transferases"/>
    <property type="match status" value="1"/>
</dbReference>
<keyword evidence="3" id="KW-1003">Cell membrane</keyword>
<evidence type="ECO:0000313" key="9">
    <source>
        <dbReference type="EMBL" id="MDP9820867.1"/>
    </source>
</evidence>
<name>A0ABT9NKC7_9ACTN</name>
<dbReference type="SUPFAM" id="SSF53756">
    <property type="entry name" value="UDP-Glycosyltransferase/glycogen phosphorylase"/>
    <property type="match status" value="1"/>
</dbReference>
<feature type="domain" description="Glycosyltransferase 2-like" evidence="8">
    <location>
        <begin position="61"/>
        <end position="219"/>
    </location>
</feature>
<keyword evidence="6" id="KW-0472">Membrane</keyword>
<evidence type="ECO:0000256" key="4">
    <source>
        <dbReference type="ARBA" id="ARBA00022679"/>
    </source>
</evidence>
<keyword evidence="4 9" id="KW-0808">Transferase</keyword>